<organism evidence="7 8">
    <name type="scientific">Tropilaelaps mercedesae</name>
    <dbReference type="NCBI Taxonomy" id="418985"/>
    <lineage>
        <taxon>Eukaryota</taxon>
        <taxon>Metazoa</taxon>
        <taxon>Ecdysozoa</taxon>
        <taxon>Arthropoda</taxon>
        <taxon>Chelicerata</taxon>
        <taxon>Arachnida</taxon>
        <taxon>Acari</taxon>
        <taxon>Parasitiformes</taxon>
        <taxon>Mesostigmata</taxon>
        <taxon>Gamasina</taxon>
        <taxon>Dermanyssoidea</taxon>
        <taxon>Laelapidae</taxon>
        <taxon>Tropilaelaps</taxon>
    </lineage>
</organism>
<dbReference type="GO" id="GO:0006581">
    <property type="term" value="P:acetylcholine catabolic process"/>
    <property type="evidence" value="ECO:0007669"/>
    <property type="project" value="TreeGrafter"/>
</dbReference>
<protein>
    <submittedName>
        <fullName evidence="7">Acetylcholinesterase-like</fullName>
    </submittedName>
</protein>
<evidence type="ECO:0000256" key="5">
    <source>
        <dbReference type="SAM" id="SignalP"/>
    </source>
</evidence>
<dbReference type="SUPFAM" id="SSF53474">
    <property type="entry name" value="alpha/beta-Hydrolases"/>
    <property type="match status" value="1"/>
</dbReference>
<comment type="caution">
    <text evidence="7">The sequence shown here is derived from an EMBL/GenBank/DDBJ whole genome shotgun (WGS) entry which is preliminary data.</text>
</comment>
<evidence type="ECO:0000313" key="7">
    <source>
        <dbReference type="EMBL" id="OQR72922.1"/>
    </source>
</evidence>
<dbReference type="GO" id="GO:0003990">
    <property type="term" value="F:acetylcholinesterase activity"/>
    <property type="evidence" value="ECO:0007669"/>
    <property type="project" value="TreeGrafter"/>
</dbReference>
<keyword evidence="2" id="KW-0719">Serine esterase</keyword>
<proteinExistence type="inferred from homology"/>
<comment type="similarity">
    <text evidence="1">Belongs to the type-B carboxylesterase/lipase family.</text>
</comment>
<accession>A0A1V9XHS3</accession>
<dbReference type="InterPro" id="IPR002018">
    <property type="entry name" value="CarbesteraseB"/>
</dbReference>
<keyword evidence="4" id="KW-0325">Glycoprotein</keyword>
<feature type="domain" description="Carboxylesterase type B" evidence="6">
    <location>
        <begin position="20"/>
        <end position="554"/>
    </location>
</feature>
<name>A0A1V9XHS3_9ACAR</name>
<dbReference type="Proteomes" id="UP000192247">
    <property type="component" value="Unassembled WGS sequence"/>
</dbReference>
<dbReference type="InterPro" id="IPR050654">
    <property type="entry name" value="AChE-related_enzymes"/>
</dbReference>
<dbReference type="AlphaFoldDB" id="A0A1V9XHS3"/>
<dbReference type="EMBL" id="MNPL01010809">
    <property type="protein sequence ID" value="OQR72922.1"/>
    <property type="molecule type" value="Genomic_DNA"/>
</dbReference>
<dbReference type="PANTHER" id="PTHR43918">
    <property type="entry name" value="ACETYLCHOLINESTERASE"/>
    <property type="match status" value="1"/>
</dbReference>
<evidence type="ECO:0000256" key="3">
    <source>
        <dbReference type="ARBA" id="ARBA00022801"/>
    </source>
</evidence>
<evidence type="ECO:0000259" key="6">
    <source>
        <dbReference type="Pfam" id="PF00135"/>
    </source>
</evidence>
<dbReference type="STRING" id="418985.A0A1V9XHS3"/>
<keyword evidence="3" id="KW-0378">Hydrolase</keyword>
<evidence type="ECO:0000256" key="2">
    <source>
        <dbReference type="ARBA" id="ARBA00022487"/>
    </source>
</evidence>
<dbReference type="PANTHER" id="PTHR43918:SF4">
    <property type="entry name" value="CARBOXYLIC ESTER HYDROLASE"/>
    <property type="match status" value="1"/>
</dbReference>
<evidence type="ECO:0000313" key="8">
    <source>
        <dbReference type="Proteomes" id="UP000192247"/>
    </source>
</evidence>
<dbReference type="Gene3D" id="3.40.50.1820">
    <property type="entry name" value="alpha/beta hydrolase"/>
    <property type="match status" value="1"/>
</dbReference>
<gene>
    <name evidence="7" type="ORF">BIW11_10069</name>
</gene>
<dbReference type="GO" id="GO:0005886">
    <property type="term" value="C:plasma membrane"/>
    <property type="evidence" value="ECO:0007669"/>
    <property type="project" value="TreeGrafter"/>
</dbReference>
<dbReference type="OrthoDB" id="6846267at2759"/>
<keyword evidence="5" id="KW-0732">Signal</keyword>
<evidence type="ECO:0000256" key="1">
    <source>
        <dbReference type="ARBA" id="ARBA00005964"/>
    </source>
</evidence>
<dbReference type="InParanoid" id="A0A1V9XHS3"/>
<feature type="chain" id="PRO_5013116898" evidence="5">
    <location>
        <begin position="19"/>
        <end position="563"/>
    </location>
</feature>
<keyword evidence="8" id="KW-1185">Reference proteome</keyword>
<dbReference type="GO" id="GO:0005615">
    <property type="term" value="C:extracellular space"/>
    <property type="evidence" value="ECO:0007669"/>
    <property type="project" value="TreeGrafter"/>
</dbReference>
<reference evidence="7 8" key="1">
    <citation type="journal article" date="2017" name="Gigascience">
        <title>Draft genome of the honey bee ectoparasitic mite, Tropilaelaps mercedesae, is shaped by the parasitic life history.</title>
        <authorList>
            <person name="Dong X."/>
            <person name="Armstrong S.D."/>
            <person name="Xia D."/>
            <person name="Makepeace B.L."/>
            <person name="Darby A.C."/>
            <person name="Kadowaki T."/>
        </authorList>
    </citation>
    <scope>NUCLEOTIDE SEQUENCE [LARGE SCALE GENOMIC DNA]</scope>
    <source>
        <strain evidence="7">Wuxi-XJTLU</strain>
    </source>
</reference>
<evidence type="ECO:0000256" key="4">
    <source>
        <dbReference type="ARBA" id="ARBA00023180"/>
    </source>
</evidence>
<dbReference type="GO" id="GO:0019695">
    <property type="term" value="P:choline metabolic process"/>
    <property type="evidence" value="ECO:0007669"/>
    <property type="project" value="TreeGrafter"/>
</dbReference>
<dbReference type="Pfam" id="PF00135">
    <property type="entry name" value="COesterase"/>
    <property type="match status" value="1"/>
</dbReference>
<sequence length="563" mass="62184">MLRLASVLVWAAAALVDAAPTANLTSGLWTGIEIDVPDAPRNVEAFLGVRYAEPPLGDLRFRHPKPKAYSGAQDGTSLAPACIQGHTFYIRPGVSFQFNSSSEDCLHVNIYRPRGVRDAPIAVYLFGGSFLGGFNGLFLYDSEELVARHNIIVVTVNYRVSVMGFLYLNSTEAPGNQGLYDMLLGLKFVKENARALGGDPDRITLWGQSAGAFAVGFLMGSPKAKGLFSRAILQSGSTASGTSSLRLNSINGAVTAASVVDCVDPERRPEAQLDDIGRCLKKVDATTLFTAVNEHLGEQYTITFQPQYGIDDLLPDFPFPADQSKVQFNDDVKEVLTSTVSNEGALFIEGILERFQYNGTSNSDDYIDLARIVMKVILDLPVQFIRDSSLKYIPPTLQDDVELRHGMAQLFGNLLFECPMDMYSAFLAGRGVKVYRYLWDQRPPTSYLPEWTGSTHCDDIAYTMGSQLNLGEKAARSGQASDQLVQFLKAPINEDHKRLVMSSMKMIADFIKTGIPSRPEGTAWPLYTSVERRTLRIETTGFTEFQGPRTDKCLLWEDFIHNK</sequence>
<feature type="signal peptide" evidence="5">
    <location>
        <begin position="1"/>
        <end position="18"/>
    </location>
</feature>
<dbReference type="InterPro" id="IPR029058">
    <property type="entry name" value="AB_hydrolase_fold"/>
</dbReference>